<dbReference type="InterPro" id="IPR013785">
    <property type="entry name" value="Aldolase_TIM"/>
</dbReference>
<dbReference type="AlphaFoldDB" id="A0A0C2X2L7"/>
<dbReference type="FunCoup" id="A0A0C2X2L7">
    <property type="interactions" value="1"/>
</dbReference>
<dbReference type="GO" id="GO:0003959">
    <property type="term" value="F:NADPH dehydrogenase activity"/>
    <property type="evidence" value="ECO:0007669"/>
    <property type="project" value="InterPro"/>
</dbReference>
<feature type="domain" description="NADH:flavin oxidoreductase/NADH oxidase N-terminal" evidence="6">
    <location>
        <begin position="37"/>
        <end position="397"/>
    </location>
</feature>
<dbReference type="EMBL" id="KN818259">
    <property type="protein sequence ID" value="KIL63406.1"/>
    <property type="molecule type" value="Genomic_DNA"/>
</dbReference>
<evidence type="ECO:0000313" key="7">
    <source>
        <dbReference type="EMBL" id="KIL63406.1"/>
    </source>
</evidence>
<dbReference type="InterPro" id="IPR001155">
    <property type="entry name" value="OxRdtase_FMN_N"/>
</dbReference>
<dbReference type="Gene3D" id="3.20.20.70">
    <property type="entry name" value="Aldolase class I"/>
    <property type="match status" value="1"/>
</dbReference>
<dbReference type="OrthoDB" id="72788at2759"/>
<accession>A0A0C2X2L7</accession>
<evidence type="ECO:0000256" key="2">
    <source>
        <dbReference type="ARBA" id="ARBA00022630"/>
    </source>
</evidence>
<gene>
    <name evidence="7" type="ORF">M378DRAFT_187016</name>
</gene>
<dbReference type="SUPFAM" id="SSF51395">
    <property type="entry name" value="FMN-linked oxidoreductases"/>
    <property type="match status" value="1"/>
</dbReference>
<reference evidence="7 8" key="1">
    <citation type="submission" date="2014-04" db="EMBL/GenBank/DDBJ databases">
        <title>Evolutionary Origins and Diversification of the Mycorrhizal Mutualists.</title>
        <authorList>
            <consortium name="DOE Joint Genome Institute"/>
            <consortium name="Mycorrhizal Genomics Consortium"/>
            <person name="Kohler A."/>
            <person name="Kuo A."/>
            <person name="Nagy L.G."/>
            <person name="Floudas D."/>
            <person name="Copeland A."/>
            <person name="Barry K.W."/>
            <person name="Cichocki N."/>
            <person name="Veneault-Fourrey C."/>
            <person name="LaButti K."/>
            <person name="Lindquist E.A."/>
            <person name="Lipzen A."/>
            <person name="Lundell T."/>
            <person name="Morin E."/>
            <person name="Murat C."/>
            <person name="Riley R."/>
            <person name="Ohm R."/>
            <person name="Sun H."/>
            <person name="Tunlid A."/>
            <person name="Henrissat B."/>
            <person name="Grigoriev I.V."/>
            <person name="Hibbett D.S."/>
            <person name="Martin F."/>
        </authorList>
    </citation>
    <scope>NUCLEOTIDE SEQUENCE [LARGE SCALE GENOMIC DNA]</scope>
    <source>
        <strain evidence="7 8">Koide BX008</strain>
    </source>
</reference>
<dbReference type="PANTHER" id="PTHR43303:SF4">
    <property type="entry name" value="NADPH DEHYDROGENASE C23G7.10C-RELATED"/>
    <property type="match status" value="1"/>
</dbReference>
<keyword evidence="8" id="KW-1185">Reference proteome</keyword>
<protein>
    <recommendedName>
        <fullName evidence="6">NADH:flavin oxidoreductase/NADH oxidase N-terminal domain-containing protein</fullName>
    </recommendedName>
</protein>
<dbReference type="Proteomes" id="UP000054549">
    <property type="component" value="Unassembled WGS sequence"/>
</dbReference>
<organism evidence="7 8">
    <name type="scientific">Amanita muscaria (strain Koide BX008)</name>
    <dbReference type="NCBI Taxonomy" id="946122"/>
    <lineage>
        <taxon>Eukaryota</taxon>
        <taxon>Fungi</taxon>
        <taxon>Dikarya</taxon>
        <taxon>Basidiomycota</taxon>
        <taxon>Agaricomycotina</taxon>
        <taxon>Agaricomycetes</taxon>
        <taxon>Agaricomycetidae</taxon>
        <taxon>Agaricales</taxon>
        <taxon>Pluteineae</taxon>
        <taxon>Amanitaceae</taxon>
        <taxon>Amanita</taxon>
    </lineage>
</organism>
<dbReference type="CDD" id="cd02932">
    <property type="entry name" value="OYE_YqiM_FMN"/>
    <property type="match status" value="1"/>
</dbReference>
<keyword evidence="5" id="KW-0560">Oxidoreductase</keyword>
<proteinExistence type="predicted"/>
<sequence length="433" mass="48066">MVTSNENIPAPNTSYFTPAQVPAAGTAVPPSSGELPKIFQPIRIRGVEFPNRIWVSPMCQYSAQDGIVTPWHFAHLGGIFTRGPGLTITEASAVVPEGRITPHDAGLWNDTQVEAWAKITEFAHSQNQKIGIQIGHAGRKASDVAPWIPDSTLAREDIGGWPNDISAPSSIKYHEKYFQPKELTKEGIERIVRAFADAAKRAVKAGFDVIEIHNAHGYLLQSFVSPFSNRRTDEYGGSFENRIRLTLEIVDAIRAVIPEDMPLFLRISATDWLEESLPNEPSWRLEDTVRLAPILFEHGVDLLDVSSGGNSPSQKINTGPLISFGSPAYQAPFSRAVYEDIHSRPSKDGRRLVVATVGAYTNASIAEEALQKEWADVVLVGRLFQKEPGLVFEWADQLGVDVQFPHQIRWGFKGRGRKIQKQERTEQNKKANM</sequence>
<dbReference type="InParanoid" id="A0A0C2X2L7"/>
<dbReference type="Pfam" id="PF00724">
    <property type="entry name" value="Oxidored_FMN"/>
    <property type="match status" value="1"/>
</dbReference>
<dbReference type="STRING" id="946122.A0A0C2X2L7"/>
<evidence type="ECO:0000256" key="4">
    <source>
        <dbReference type="ARBA" id="ARBA00022857"/>
    </source>
</evidence>
<dbReference type="PANTHER" id="PTHR43303">
    <property type="entry name" value="NADPH DEHYDROGENASE C23G7.10C-RELATED"/>
    <property type="match status" value="1"/>
</dbReference>
<name>A0A0C2X2L7_AMAMK</name>
<evidence type="ECO:0000313" key="8">
    <source>
        <dbReference type="Proteomes" id="UP000054549"/>
    </source>
</evidence>
<keyword evidence="3" id="KW-0288">FMN</keyword>
<evidence type="ECO:0000256" key="1">
    <source>
        <dbReference type="ARBA" id="ARBA00001917"/>
    </source>
</evidence>
<comment type="cofactor">
    <cofactor evidence="1">
        <name>FMN</name>
        <dbReference type="ChEBI" id="CHEBI:58210"/>
    </cofactor>
</comment>
<dbReference type="InterPro" id="IPR044152">
    <property type="entry name" value="YqjM-like"/>
</dbReference>
<evidence type="ECO:0000256" key="3">
    <source>
        <dbReference type="ARBA" id="ARBA00022643"/>
    </source>
</evidence>
<evidence type="ECO:0000256" key="5">
    <source>
        <dbReference type="ARBA" id="ARBA00023002"/>
    </source>
</evidence>
<keyword evidence="2" id="KW-0285">Flavoprotein</keyword>
<dbReference type="GO" id="GO:0050661">
    <property type="term" value="F:NADP binding"/>
    <property type="evidence" value="ECO:0007669"/>
    <property type="project" value="InterPro"/>
</dbReference>
<dbReference type="GO" id="GO:0010181">
    <property type="term" value="F:FMN binding"/>
    <property type="evidence" value="ECO:0007669"/>
    <property type="project" value="InterPro"/>
</dbReference>
<keyword evidence="4" id="KW-0521">NADP</keyword>
<evidence type="ECO:0000259" key="6">
    <source>
        <dbReference type="Pfam" id="PF00724"/>
    </source>
</evidence>
<dbReference type="HOGENOM" id="CLU_012153_2_0_1"/>